<evidence type="ECO:0000259" key="1">
    <source>
        <dbReference type="SMART" id="SM00331"/>
    </source>
</evidence>
<name>A0A1M5ITX3_9BACI</name>
<dbReference type="Proteomes" id="UP000183988">
    <property type="component" value="Unassembled WGS sequence"/>
</dbReference>
<dbReference type="AlphaFoldDB" id="A0A1M5ITX3"/>
<dbReference type="Pfam" id="PF07228">
    <property type="entry name" value="SpoIIE"/>
    <property type="match status" value="1"/>
</dbReference>
<dbReference type="InterPro" id="IPR001932">
    <property type="entry name" value="PPM-type_phosphatase-like_dom"/>
</dbReference>
<gene>
    <name evidence="2" type="ORF">SAMN05216225_102610</name>
</gene>
<dbReference type="InterPro" id="IPR039248">
    <property type="entry name" value="Ptase_RsbX"/>
</dbReference>
<dbReference type="SMART" id="SM00331">
    <property type="entry name" value="PP2C_SIG"/>
    <property type="match status" value="1"/>
</dbReference>
<dbReference type="PANTHER" id="PTHR35801">
    <property type="entry name" value="PHOSPHOSERINE PHOSPHATASE RSBX"/>
    <property type="match status" value="1"/>
</dbReference>
<evidence type="ECO:0000313" key="2">
    <source>
        <dbReference type="EMBL" id="SHG31774.1"/>
    </source>
</evidence>
<dbReference type="InterPro" id="IPR036457">
    <property type="entry name" value="PPM-type-like_dom_sf"/>
</dbReference>
<organism evidence="2 3">
    <name type="scientific">Ornithinibacillus halophilus</name>
    <dbReference type="NCBI Taxonomy" id="930117"/>
    <lineage>
        <taxon>Bacteria</taxon>
        <taxon>Bacillati</taxon>
        <taxon>Bacillota</taxon>
        <taxon>Bacilli</taxon>
        <taxon>Bacillales</taxon>
        <taxon>Bacillaceae</taxon>
        <taxon>Ornithinibacillus</taxon>
    </lineage>
</organism>
<keyword evidence="3" id="KW-1185">Reference proteome</keyword>
<dbReference type="EMBL" id="FQVW01000026">
    <property type="protein sequence ID" value="SHG31774.1"/>
    <property type="molecule type" value="Genomic_DNA"/>
</dbReference>
<dbReference type="PANTHER" id="PTHR35801:SF1">
    <property type="entry name" value="PHOSPHOSERINE PHOSPHATASE RSBX"/>
    <property type="match status" value="1"/>
</dbReference>
<dbReference type="STRING" id="930117.SAMN05216225_102610"/>
<reference evidence="2 3" key="1">
    <citation type="submission" date="2016-11" db="EMBL/GenBank/DDBJ databases">
        <authorList>
            <person name="Jaros S."/>
            <person name="Januszkiewicz K."/>
            <person name="Wedrychowicz H."/>
        </authorList>
    </citation>
    <scope>NUCLEOTIDE SEQUENCE [LARGE SCALE GENOMIC DNA]</scope>
    <source>
        <strain evidence="2 3">IBRC-M 10683</strain>
    </source>
</reference>
<feature type="domain" description="PPM-type phosphatase" evidence="1">
    <location>
        <begin position="6"/>
        <end position="196"/>
    </location>
</feature>
<evidence type="ECO:0000313" key="3">
    <source>
        <dbReference type="Proteomes" id="UP000183988"/>
    </source>
</evidence>
<accession>A0A1M5ITX3</accession>
<protein>
    <submittedName>
        <fullName evidence="2">Serine phosphatase</fullName>
    </submittedName>
</protein>
<dbReference type="Gene3D" id="3.60.40.10">
    <property type="entry name" value="PPM-type phosphatase domain"/>
    <property type="match status" value="1"/>
</dbReference>
<proteinExistence type="predicted"/>
<sequence>MSVMNRVEVAVYQKAKDGNKLCGDSYYYIETDDKFICVIADGLGSGTFARESSDAVIESIKRNYNKPMKEMVKVCNQQLQGKRGVVLGIIKIDYHTKKYSFVSVGNIGMIAISKDLSKKRTIPNSGYLSGGKKDIKVVEEVLEKEMNFIMFSDGVTSTDLSNKFYQHQDVNDVIQSFILQNKTPRKDDTTLIAFRYKEKPKGLSYKKNNII</sequence>
<dbReference type="SUPFAM" id="SSF81606">
    <property type="entry name" value="PP2C-like"/>
    <property type="match status" value="1"/>
</dbReference>